<evidence type="ECO:0000256" key="1">
    <source>
        <dbReference type="SAM" id="Phobius"/>
    </source>
</evidence>
<feature type="non-terminal residue" evidence="2">
    <location>
        <position position="135"/>
    </location>
</feature>
<organism evidence="2">
    <name type="scientific">marine sediment metagenome</name>
    <dbReference type="NCBI Taxonomy" id="412755"/>
    <lineage>
        <taxon>unclassified sequences</taxon>
        <taxon>metagenomes</taxon>
        <taxon>ecological metagenomes</taxon>
    </lineage>
</organism>
<evidence type="ECO:0000313" key="2">
    <source>
        <dbReference type="EMBL" id="GAH89391.1"/>
    </source>
</evidence>
<keyword evidence="1" id="KW-0472">Membrane</keyword>
<reference evidence="2" key="1">
    <citation type="journal article" date="2014" name="Front. Microbiol.">
        <title>High frequency of phylogenetically diverse reductive dehalogenase-homologous genes in deep subseafloor sedimentary metagenomes.</title>
        <authorList>
            <person name="Kawai M."/>
            <person name="Futagami T."/>
            <person name="Toyoda A."/>
            <person name="Takaki Y."/>
            <person name="Nishi S."/>
            <person name="Hori S."/>
            <person name="Arai W."/>
            <person name="Tsubouchi T."/>
            <person name="Morono Y."/>
            <person name="Uchiyama I."/>
            <person name="Ito T."/>
            <person name="Fujiyama A."/>
            <person name="Inagaki F."/>
            <person name="Takami H."/>
        </authorList>
    </citation>
    <scope>NUCLEOTIDE SEQUENCE</scope>
    <source>
        <strain evidence="2">Expedition CK06-06</strain>
    </source>
</reference>
<name>X1J3U4_9ZZZZ</name>
<comment type="caution">
    <text evidence="2">The sequence shown here is derived from an EMBL/GenBank/DDBJ whole genome shotgun (WGS) entry which is preliminary data.</text>
</comment>
<keyword evidence="1" id="KW-1133">Transmembrane helix</keyword>
<proteinExistence type="predicted"/>
<gene>
    <name evidence="2" type="ORF">S03H2_56793</name>
</gene>
<dbReference type="EMBL" id="BARU01036366">
    <property type="protein sequence ID" value="GAH89391.1"/>
    <property type="molecule type" value="Genomic_DNA"/>
</dbReference>
<accession>X1J3U4</accession>
<sequence>METQERRIKYKNFARVAIAAILVVAIGTSLWYASPTKALEITFPSLPSGTVGSTHTFSVKVSIADADVYPIESVNLYIYNMNAPNTYRASCTNLPLTSTTTSYTSAQTNGGAVTVTATPASGWGYGYGYGYAVWE</sequence>
<dbReference type="AlphaFoldDB" id="X1J3U4"/>
<feature type="transmembrane region" description="Helical" evidence="1">
    <location>
        <begin position="12"/>
        <end position="33"/>
    </location>
</feature>
<protein>
    <submittedName>
        <fullName evidence="2">Uncharacterized protein</fullName>
    </submittedName>
</protein>
<keyword evidence="1" id="KW-0812">Transmembrane</keyword>